<keyword evidence="9" id="KW-1185">Reference proteome</keyword>
<keyword evidence="3 5" id="KW-0533">Nickel</keyword>
<dbReference type="Gene3D" id="2.60.260.20">
    <property type="entry name" value="Urease metallochaperone UreE, N-terminal domain"/>
    <property type="match status" value="1"/>
</dbReference>
<keyword evidence="4 5" id="KW-0143">Chaperone</keyword>
<dbReference type="InterPro" id="IPR007864">
    <property type="entry name" value="UreE_C_dom"/>
</dbReference>
<proteinExistence type="inferred from homology"/>
<dbReference type="RefSeq" id="WP_132550909.1">
    <property type="nucleotide sequence ID" value="NZ_SMAA01000016.1"/>
</dbReference>
<dbReference type="GO" id="GO:0016151">
    <property type="term" value="F:nickel cation binding"/>
    <property type="evidence" value="ECO:0007669"/>
    <property type="project" value="UniProtKB-UniRule"/>
</dbReference>
<dbReference type="GO" id="GO:0065003">
    <property type="term" value="P:protein-containing complex assembly"/>
    <property type="evidence" value="ECO:0007669"/>
    <property type="project" value="InterPro"/>
</dbReference>
<dbReference type="GO" id="GO:0019627">
    <property type="term" value="P:urea metabolic process"/>
    <property type="evidence" value="ECO:0007669"/>
    <property type="project" value="InterPro"/>
</dbReference>
<dbReference type="InterPro" id="IPR036118">
    <property type="entry name" value="UreE_N_sf"/>
</dbReference>
<evidence type="ECO:0000256" key="3">
    <source>
        <dbReference type="ARBA" id="ARBA00022596"/>
    </source>
</evidence>
<dbReference type="GO" id="GO:0005737">
    <property type="term" value="C:cytoplasm"/>
    <property type="evidence" value="ECO:0007669"/>
    <property type="project" value="UniProtKB-SubCell"/>
</dbReference>
<dbReference type="Pfam" id="PF05194">
    <property type="entry name" value="UreE_C"/>
    <property type="match status" value="1"/>
</dbReference>
<evidence type="ECO:0000259" key="6">
    <source>
        <dbReference type="Pfam" id="PF02814"/>
    </source>
</evidence>
<evidence type="ECO:0000313" key="8">
    <source>
        <dbReference type="EMBL" id="TCS77359.1"/>
    </source>
</evidence>
<evidence type="ECO:0000313" key="9">
    <source>
        <dbReference type="Proteomes" id="UP000295188"/>
    </source>
</evidence>
<dbReference type="SUPFAM" id="SSF69737">
    <property type="entry name" value="Urease metallochaperone UreE, C-terminal domain"/>
    <property type="match status" value="1"/>
</dbReference>
<dbReference type="AlphaFoldDB" id="A0A4R3K3Q3"/>
<dbReference type="Gene3D" id="3.30.70.790">
    <property type="entry name" value="UreE, C-terminal domain"/>
    <property type="match status" value="1"/>
</dbReference>
<dbReference type="SUPFAM" id="SSF69287">
    <property type="entry name" value="Urease metallochaperone UreE, N-terminal domain"/>
    <property type="match status" value="1"/>
</dbReference>
<dbReference type="PIRSF" id="PIRSF036402">
    <property type="entry name" value="Ureas_acces_UreE"/>
    <property type="match status" value="1"/>
</dbReference>
<gene>
    <name evidence="5" type="primary">ureE</name>
    <name evidence="8" type="ORF">EDC37_11624</name>
</gene>
<evidence type="ECO:0000256" key="4">
    <source>
        <dbReference type="ARBA" id="ARBA00023186"/>
    </source>
</evidence>
<keyword evidence="2 5" id="KW-0963">Cytoplasm</keyword>
<comment type="function">
    <text evidence="5">Involved in urease metallocenter assembly. Binds nickel. Probably functions as a nickel donor during metallocenter assembly.</text>
</comment>
<dbReference type="GO" id="GO:0006457">
    <property type="term" value="P:protein folding"/>
    <property type="evidence" value="ECO:0007669"/>
    <property type="project" value="InterPro"/>
</dbReference>
<evidence type="ECO:0000256" key="5">
    <source>
        <dbReference type="HAMAP-Rule" id="MF_00822"/>
    </source>
</evidence>
<accession>A0A4R3K3Q3</accession>
<name>A0A4R3K3Q3_9FIRM</name>
<reference evidence="8 9" key="1">
    <citation type="submission" date="2019-03" db="EMBL/GenBank/DDBJ databases">
        <title>Genomic Encyclopedia of Type Strains, Phase IV (KMG-IV): sequencing the most valuable type-strain genomes for metagenomic binning, comparative biology and taxonomic classification.</title>
        <authorList>
            <person name="Goeker M."/>
        </authorList>
    </citation>
    <scope>NUCLEOTIDE SEQUENCE [LARGE SCALE GENOMIC DNA]</scope>
    <source>
        <strain evidence="8 9">DSM 20467</strain>
    </source>
</reference>
<dbReference type="InterPro" id="IPR004029">
    <property type="entry name" value="UreE_N"/>
</dbReference>
<evidence type="ECO:0000259" key="7">
    <source>
        <dbReference type="Pfam" id="PF05194"/>
    </source>
</evidence>
<dbReference type="OrthoDB" id="9810882at2"/>
<feature type="domain" description="UreE urease accessory N-terminal" evidence="6">
    <location>
        <begin position="13"/>
        <end position="71"/>
    </location>
</feature>
<dbReference type="Pfam" id="PF02814">
    <property type="entry name" value="UreE_N"/>
    <property type="match status" value="1"/>
</dbReference>
<protein>
    <recommendedName>
        <fullName evidence="5">Urease accessory protein UreE</fullName>
    </recommendedName>
</protein>
<organism evidence="8 9">
    <name type="scientific">Pectinatus cerevisiiphilus</name>
    <dbReference type="NCBI Taxonomy" id="86956"/>
    <lineage>
        <taxon>Bacteria</taxon>
        <taxon>Bacillati</taxon>
        <taxon>Bacillota</taxon>
        <taxon>Negativicutes</taxon>
        <taxon>Selenomonadales</taxon>
        <taxon>Selenomonadaceae</taxon>
        <taxon>Pectinatus</taxon>
    </lineage>
</organism>
<evidence type="ECO:0000256" key="2">
    <source>
        <dbReference type="ARBA" id="ARBA00022490"/>
    </source>
</evidence>
<comment type="similarity">
    <text evidence="5">Belongs to the UreE family.</text>
</comment>
<comment type="subcellular location">
    <subcellularLocation>
        <location evidence="1 5">Cytoplasm</location>
    </subcellularLocation>
</comment>
<feature type="domain" description="Urease accessory protein UreE C-terminal" evidence="7">
    <location>
        <begin position="81"/>
        <end position="159"/>
    </location>
</feature>
<dbReference type="InterPro" id="IPR012406">
    <property type="entry name" value="UreE"/>
</dbReference>
<comment type="caution">
    <text evidence="8">The sequence shown here is derived from an EMBL/GenBank/DDBJ whole genome shotgun (WGS) entry which is preliminary data.</text>
</comment>
<dbReference type="EMBL" id="SMAA01000016">
    <property type="protein sequence ID" value="TCS77359.1"/>
    <property type="molecule type" value="Genomic_DNA"/>
</dbReference>
<dbReference type="HAMAP" id="MF_00822">
    <property type="entry name" value="UreE"/>
    <property type="match status" value="1"/>
</dbReference>
<dbReference type="GO" id="GO:0051082">
    <property type="term" value="F:unfolded protein binding"/>
    <property type="evidence" value="ECO:0007669"/>
    <property type="project" value="UniProtKB-UniRule"/>
</dbReference>
<dbReference type="Proteomes" id="UP000295188">
    <property type="component" value="Unassembled WGS sequence"/>
</dbReference>
<evidence type="ECO:0000256" key="1">
    <source>
        <dbReference type="ARBA" id="ARBA00004496"/>
    </source>
</evidence>
<sequence length="171" mass="19785">MLIEHIIGNSNDPQFKNNSIDRVNIEWYDSKNKLHRLTSQKGRDVAIRLSPQDQNRGLWQGDVLAVVENDIIVVDIVPSKCLVLSCDNKIKLITLCYETGNRHAPFYYMPETEKFIIPYDRPFEQLLQKLNLSFNIENVQLDNRWRICASAGHNHSHVHMKGSYTNAVAHE</sequence>